<name>A0A8B8P323_9MYRT</name>
<sequence length="384" mass="41628">MAVRLLANEISDLCLGKPALRCLSTAATVGDALSALRKSGDAAVSLWSCDDLPPSEATTDREKGGCVCVGKVCIVDIVCFLCREENLADPAAALRSKVEAIVPKVAGLVRHLEPHASLLDAIELILEGAQNLVVPLRSRRGAIPRKNLLHHHREYCWLTQEDIIRYLLNFINLFAPTPALRINSLGIIDTDSILAVHYYDPAASALRLIPESNLKQTAVAIVDDEGQLIGEISPLTLSSCDLTVSAAVLTLSAGDLMAYIDCGGPPEGLVRLVKERLQEKNLVTFLESLEEELAFSLPSASSSSSDEEFGCVRNGRVGGYSARMVRRSEAIMCYPSSSLVAVMIQALAHRVSYVWVVEEDGSLAGIVTFKSMLRVFHERLRSMS</sequence>
<proteinExistence type="predicted"/>
<dbReference type="Gene3D" id="3.10.580.10">
    <property type="entry name" value="CBS-domain"/>
    <property type="match status" value="1"/>
</dbReference>
<dbReference type="Pfam" id="PF00571">
    <property type="entry name" value="CBS"/>
    <property type="match status" value="1"/>
</dbReference>
<dbReference type="RefSeq" id="XP_030528964.1">
    <property type="nucleotide sequence ID" value="XM_030673104.2"/>
</dbReference>
<keyword evidence="1" id="KW-0677">Repeat</keyword>
<feature type="domain" description="CBS" evidence="4">
    <location>
        <begin position="324"/>
        <end position="382"/>
    </location>
</feature>
<evidence type="ECO:0000313" key="5">
    <source>
        <dbReference type="Proteomes" id="UP000827889"/>
    </source>
</evidence>
<keyword evidence="2 3" id="KW-0129">CBS domain</keyword>
<dbReference type="InterPro" id="IPR046342">
    <property type="entry name" value="CBS_dom_sf"/>
</dbReference>
<organism evidence="5 6">
    <name type="scientific">Rhodamnia argentea</name>
    <dbReference type="NCBI Taxonomy" id="178133"/>
    <lineage>
        <taxon>Eukaryota</taxon>
        <taxon>Viridiplantae</taxon>
        <taxon>Streptophyta</taxon>
        <taxon>Embryophyta</taxon>
        <taxon>Tracheophyta</taxon>
        <taxon>Spermatophyta</taxon>
        <taxon>Magnoliopsida</taxon>
        <taxon>eudicotyledons</taxon>
        <taxon>Gunneridae</taxon>
        <taxon>Pentapetalae</taxon>
        <taxon>rosids</taxon>
        <taxon>malvids</taxon>
        <taxon>Myrtales</taxon>
        <taxon>Myrtaceae</taxon>
        <taxon>Myrtoideae</taxon>
        <taxon>Myrteae</taxon>
        <taxon>Australasian group</taxon>
        <taxon>Rhodamnia</taxon>
    </lineage>
</organism>
<evidence type="ECO:0000259" key="4">
    <source>
        <dbReference type="PROSITE" id="PS51371"/>
    </source>
</evidence>
<dbReference type="AlphaFoldDB" id="A0A8B8P323"/>
<dbReference type="SUPFAM" id="SSF54631">
    <property type="entry name" value="CBS-domain pair"/>
    <property type="match status" value="1"/>
</dbReference>
<dbReference type="GeneID" id="115739824"/>
<evidence type="ECO:0000256" key="3">
    <source>
        <dbReference type="PROSITE-ProRule" id="PRU00703"/>
    </source>
</evidence>
<evidence type="ECO:0000256" key="2">
    <source>
        <dbReference type="ARBA" id="ARBA00023122"/>
    </source>
</evidence>
<dbReference type="PROSITE" id="PS51371">
    <property type="entry name" value="CBS"/>
    <property type="match status" value="1"/>
</dbReference>
<evidence type="ECO:0000313" key="6">
    <source>
        <dbReference type="RefSeq" id="XP_030528964.1"/>
    </source>
</evidence>
<dbReference type="GO" id="GO:0005634">
    <property type="term" value="C:nucleus"/>
    <property type="evidence" value="ECO:0007669"/>
    <property type="project" value="TreeGrafter"/>
</dbReference>
<protein>
    <submittedName>
        <fullName evidence="6">CBS domain-containing protein CBSX5-like</fullName>
    </submittedName>
</protein>
<evidence type="ECO:0000256" key="1">
    <source>
        <dbReference type="ARBA" id="ARBA00022737"/>
    </source>
</evidence>
<accession>A0A8B8P323</accession>
<reference evidence="6" key="1">
    <citation type="submission" date="2025-08" db="UniProtKB">
        <authorList>
            <consortium name="RefSeq"/>
        </authorList>
    </citation>
    <scope>IDENTIFICATION</scope>
    <source>
        <tissue evidence="6">Leaf</tissue>
    </source>
</reference>
<dbReference type="PANTHER" id="PTHR13780">
    <property type="entry name" value="AMP-ACTIVATED PROTEIN KINASE, GAMMA REGULATORY SUBUNIT"/>
    <property type="match status" value="1"/>
</dbReference>
<dbReference type="PANTHER" id="PTHR13780:SF39">
    <property type="entry name" value="CBS DOMAIN-CONTAINING PROTEIN CBSX5-LIKE"/>
    <property type="match status" value="1"/>
</dbReference>
<dbReference type="OrthoDB" id="681454at2759"/>
<dbReference type="KEGG" id="rarg:115739824"/>
<dbReference type="InterPro" id="IPR050511">
    <property type="entry name" value="AMPK_gamma/SDS23_families"/>
</dbReference>
<keyword evidence="5" id="KW-1185">Reference proteome</keyword>
<dbReference type="Proteomes" id="UP000827889">
    <property type="component" value="Chromosome 9"/>
</dbReference>
<dbReference type="InterPro" id="IPR000644">
    <property type="entry name" value="CBS_dom"/>
</dbReference>
<gene>
    <name evidence="6" type="primary">LOC115739824</name>
</gene>
<dbReference type="GO" id="GO:0005737">
    <property type="term" value="C:cytoplasm"/>
    <property type="evidence" value="ECO:0007669"/>
    <property type="project" value="TreeGrafter"/>
</dbReference>